<dbReference type="AlphaFoldDB" id="A0A2P4ETV7"/>
<evidence type="ECO:0000256" key="4">
    <source>
        <dbReference type="PIRSR" id="PIRSR006806-1"/>
    </source>
</evidence>
<evidence type="ECO:0000256" key="6">
    <source>
        <dbReference type="SAM" id="Coils"/>
    </source>
</evidence>
<comment type="similarity">
    <text evidence="1 5">Belongs to the 5-formyltetrahydrofolate cyclo-ligase family.</text>
</comment>
<evidence type="ECO:0000313" key="7">
    <source>
        <dbReference type="EMBL" id="POB02717.1"/>
    </source>
</evidence>
<feature type="binding site" evidence="4">
    <location>
        <position position="58"/>
    </location>
    <ligand>
        <name>substrate</name>
    </ligand>
</feature>
<dbReference type="Pfam" id="PF01812">
    <property type="entry name" value="5-FTHF_cyc-lig"/>
    <property type="match status" value="1"/>
</dbReference>
<comment type="catalytic activity">
    <reaction evidence="5">
        <text>(6S)-5-formyl-5,6,7,8-tetrahydrofolate + ATP = (6R)-5,10-methenyltetrahydrofolate + ADP + phosphate</text>
        <dbReference type="Rhea" id="RHEA:10488"/>
        <dbReference type="ChEBI" id="CHEBI:30616"/>
        <dbReference type="ChEBI" id="CHEBI:43474"/>
        <dbReference type="ChEBI" id="CHEBI:57455"/>
        <dbReference type="ChEBI" id="CHEBI:57457"/>
        <dbReference type="ChEBI" id="CHEBI:456216"/>
        <dbReference type="EC" id="6.3.3.2"/>
    </reaction>
</comment>
<keyword evidence="5" id="KW-0460">Magnesium</keyword>
<dbReference type="PANTHER" id="PTHR23407">
    <property type="entry name" value="ATPASE INHIBITOR/5-FORMYLTETRAHYDROFOLATE CYCLO-LIGASE"/>
    <property type="match status" value="1"/>
</dbReference>
<dbReference type="Gene3D" id="3.40.50.10420">
    <property type="entry name" value="NagB/RpiA/CoA transferase-like"/>
    <property type="match status" value="1"/>
</dbReference>
<accession>A0A2P4ETV7</accession>
<dbReference type="InterPro" id="IPR002698">
    <property type="entry name" value="FTHF_cligase"/>
</dbReference>
<protein>
    <recommendedName>
        <fullName evidence="5">5-formyltetrahydrofolate cyclo-ligase</fullName>
        <ecNumber evidence="5">6.3.3.2</ecNumber>
    </recommendedName>
</protein>
<evidence type="ECO:0000256" key="2">
    <source>
        <dbReference type="ARBA" id="ARBA00022741"/>
    </source>
</evidence>
<keyword evidence="2 4" id="KW-0547">Nucleotide-binding</keyword>
<reference evidence="7 8" key="1">
    <citation type="submission" date="2018-01" db="EMBL/GenBank/DDBJ databases">
        <title>Draft genome of the type strain Pseudomonas oceani DSM 100277 isolated from the deep water in Okinawa trough, northwestern Pacific Ocean.</title>
        <authorList>
            <person name="Gomila M."/>
            <person name="Mulet M."/>
            <person name="Garcia-Valdes E."/>
            <person name="Lalucat J."/>
        </authorList>
    </citation>
    <scope>NUCLEOTIDE SEQUENCE [LARGE SCALE GENOMIC DNA]</scope>
    <source>
        <strain evidence="7 8">DSM 100277</strain>
    </source>
</reference>
<dbReference type="GO" id="GO:0030272">
    <property type="term" value="F:5-formyltetrahydrofolate cyclo-ligase activity"/>
    <property type="evidence" value="ECO:0007669"/>
    <property type="project" value="UniProtKB-EC"/>
</dbReference>
<dbReference type="RefSeq" id="WP_104738786.1">
    <property type="nucleotide sequence ID" value="NZ_BMHR01000011.1"/>
</dbReference>
<keyword evidence="8" id="KW-1185">Reference proteome</keyword>
<comment type="caution">
    <text evidence="7">The sequence shown here is derived from an EMBL/GenBank/DDBJ whole genome shotgun (WGS) entry which is preliminary data.</text>
</comment>
<feature type="binding site" evidence="4">
    <location>
        <begin position="138"/>
        <end position="146"/>
    </location>
    <ligand>
        <name>ATP</name>
        <dbReference type="ChEBI" id="CHEBI:30616"/>
    </ligand>
</feature>
<dbReference type="InterPro" id="IPR024185">
    <property type="entry name" value="FTHF_cligase-like_sf"/>
</dbReference>
<dbReference type="EC" id="6.3.3.2" evidence="5"/>
<dbReference type="NCBIfam" id="TIGR02727">
    <property type="entry name" value="MTHFS_bact"/>
    <property type="match status" value="1"/>
</dbReference>
<feature type="binding site" evidence="4">
    <location>
        <position position="53"/>
    </location>
    <ligand>
        <name>substrate</name>
    </ligand>
</feature>
<keyword evidence="7" id="KW-0436">Ligase</keyword>
<dbReference type="PIRSF" id="PIRSF006806">
    <property type="entry name" value="FTHF_cligase"/>
    <property type="match status" value="1"/>
</dbReference>
<dbReference type="GO" id="GO:0035999">
    <property type="term" value="P:tetrahydrofolate interconversion"/>
    <property type="evidence" value="ECO:0007669"/>
    <property type="project" value="TreeGrafter"/>
</dbReference>
<proteinExistence type="inferred from homology"/>
<dbReference type="OrthoDB" id="9801938at2"/>
<sequence length="196" mass="22871">MTSSASRPALRKQLRQARRALSRAQQHKAAERLKRQLAQDIRFLRARHIAFYLANDGEIDPARLLQLASRYRKHCYLPVLQRWPATGMAFQRLVKGQRWQRNRFGICEPRTDRRRQVKAWRLQLVLLPLVGFDSAGNRLGMGGGFYDRAFAYRRRQRHTVRPRLLGLAHQCQQVPQLPFAGWDVPLDGVITDRGCY</sequence>
<dbReference type="GO" id="GO:0046872">
    <property type="term" value="F:metal ion binding"/>
    <property type="evidence" value="ECO:0007669"/>
    <property type="project" value="UniProtKB-KW"/>
</dbReference>
<evidence type="ECO:0000256" key="1">
    <source>
        <dbReference type="ARBA" id="ARBA00010638"/>
    </source>
</evidence>
<dbReference type="GO" id="GO:0009396">
    <property type="term" value="P:folic acid-containing compound biosynthetic process"/>
    <property type="evidence" value="ECO:0007669"/>
    <property type="project" value="TreeGrafter"/>
</dbReference>
<dbReference type="SUPFAM" id="SSF100950">
    <property type="entry name" value="NagB/RpiA/CoA transferase-like"/>
    <property type="match status" value="1"/>
</dbReference>
<feature type="coiled-coil region" evidence="6">
    <location>
        <begin position="7"/>
        <end position="47"/>
    </location>
</feature>
<dbReference type="PANTHER" id="PTHR23407:SF1">
    <property type="entry name" value="5-FORMYLTETRAHYDROFOLATE CYCLO-LIGASE"/>
    <property type="match status" value="1"/>
</dbReference>
<evidence type="ECO:0000313" key="8">
    <source>
        <dbReference type="Proteomes" id="UP000243451"/>
    </source>
</evidence>
<dbReference type="Proteomes" id="UP000243451">
    <property type="component" value="Unassembled WGS sequence"/>
</dbReference>
<gene>
    <name evidence="7" type="ORF">C1949_12380</name>
</gene>
<evidence type="ECO:0000256" key="3">
    <source>
        <dbReference type="ARBA" id="ARBA00022840"/>
    </source>
</evidence>
<evidence type="ECO:0000256" key="5">
    <source>
        <dbReference type="RuleBase" id="RU361279"/>
    </source>
</evidence>
<dbReference type="InterPro" id="IPR037171">
    <property type="entry name" value="NagB/RpiA_transferase-like"/>
</dbReference>
<keyword evidence="5" id="KW-0479">Metal-binding</keyword>
<name>A0A2P4ETV7_9GAMM</name>
<dbReference type="GO" id="GO:0005524">
    <property type="term" value="F:ATP binding"/>
    <property type="evidence" value="ECO:0007669"/>
    <property type="project" value="UniProtKB-KW"/>
</dbReference>
<keyword evidence="3 4" id="KW-0067">ATP-binding</keyword>
<dbReference type="EMBL" id="PPSK01000011">
    <property type="protein sequence ID" value="POB02717.1"/>
    <property type="molecule type" value="Genomic_DNA"/>
</dbReference>
<keyword evidence="6" id="KW-0175">Coiled coil</keyword>
<comment type="cofactor">
    <cofactor evidence="5">
        <name>Mg(2+)</name>
        <dbReference type="ChEBI" id="CHEBI:18420"/>
    </cofactor>
</comment>
<organism evidence="7 8">
    <name type="scientific">Halopseudomonas oceani</name>
    <dbReference type="NCBI Taxonomy" id="1708783"/>
    <lineage>
        <taxon>Bacteria</taxon>
        <taxon>Pseudomonadati</taxon>
        <taxon>Pseudomonadota</taxon>
        <taxon>Gammaproteobacteria</taxon>
        <taxon>Pseudomonadales</taxon>
        <taxon>Pseudomonadaceae</taxon>
        <taxon>Halopseudomonas</taxon>
    </lineage>
</organism>